<gene>
    <name evidence="1" type="ORF">ES288_D03G058600v1</name>
</gene>
<keyword evidence="2" id="KW-1185">Reference proteome</keyword>
<evidence type="ECO:0000313" key="2">
    <source>
        <dbReference type="Proteomes" id="UP000323506"/>
    </source>
</evidence>
<proteinExistence type="predicted"/>
<accession>A0A5D2D492</accession>
<reference evidence="1 2" key="1">
    <citation type="submission" date="2019-06" db="EMBL/GenBank/DDBJ databases">
        <title>WGS assembly of Gossypium darwinii.</title>
        <authorList>
            <person name="Chen Z.J."/>
            <person name="Sreedasyam A."/>
            <person name="Ando A."/>
            <person name="Song Q."/>
            <person name="De L."/>
            <person name="Hulse-Kemp A."/>
            <person name="Ding M."/>
            <person name="Ye W."/>
            <person name="Kirkbride R."/>
            <person name="Jenkins J."/>
            <person name="Plott C."/>
            <person name="Lovell J."/>
            <person name="Lin Y.-M."/>
            <person name="Vaughn R."/>
            <person name="Liu B."/>
            <person name="Li W."/>
            <person name="Simpson S."/>
            <person name="Scheffler B."/>
            <person name="Saski C."/>
            <person name="Grover C."/>
            <person name="Hu G."/>
            <person name="Conover J."/>
            <person name="Carlson J."/>
            <person name="Shu S."/>
            <person name="Boston L."/>
            <person name="Williams M."/>
            <person name="Peterson D."/>
            <person name="Mcgee K."/>
            <person name="Jones D."/>
            <person name="Wendel J."/>
            <person name="Stelly D."/>
            <person name="Grimwood J."/>
            <person name="Schmutz J."/>
        </authorList>
    </citation>
    <scope>NUCLEOTIDE SEQUENCE [LARGE SCALE GENOMIC DNA]</scope>
    <source>
        <strain evidence="1">1808015.09</strain>
    </source>
</reference>
<dbReference type="EMBL" id="CM017703">
    <property type="protein sequence ID" value="TYG75760.1"/>
    <property type="molecule type" value="Genomic_DNA"/>
</dbReference>
<organism evidence="1 2">
    <name type="scientific">Gossypium darwinii</name>
    <name type="common">Darwin's cotton</name>
    <name type="synonym">Gossypium barbadense var. darwinii</name>
    <dbReference type="NCBI Taxonomy" id="34276"/>
    <lineage>
        <taxon>Eukaryota</taxon>
        <taxon>Viridiplantae</taxon>
        <taxon>Streptophyta</taxon>
        <taxon>Embryophyta</taxon>
        <taxon>Tracheophyta</taxon>
        <taxon>Spermatophyta</taxon>
        <taxon>Magnoliopsida</taxon>
        <taxon>eudicotyledons</taxon>
        <taxon>Gunneridae</taxon>
        <taxon>Pentapetalae</taxon>
        <taxon>rosids</taxon>
        <taxon>malvids</taxon>
        <taxon>Malvales</taxon>
        <taxon>Malvaceae</taxon>
        <taxon>Malvoideae</taxon>
        <taxon>Gossypium</taxon>
    </lineage>
</organism>
<protein>
    <submittedName>
        <fullName evidence="1">Uncharacterized protein</fullName>
    </submittedName>
</protein>
<evidence type="ECO:0000313" key="1">
    <source>
        <dbReference type="EMBL" id="TYG75760.1"/>
    </source>
</evidence>
<dbReference type="Proteomes" id="UP000323506">
    <property type="component" value="Chromosome D03"/>
</dbReference>
<dbReference type="AlphaFoldDB" id="A0A5D2D492"/>
<name>A0A5D2D492_GOSDA</name>
<sequence length="123" mass="13399">MKLQGTKQKKLARKLDRTCMNQSFSCSSHPATSRCHLASCLFTESARTLPLRGAISHLASLQSQLVSSHPATSQCHLASCLFAESARTLPLCGVNLHLALDTSRSILHFAMCLSRCMVVQLVT</sequence>